<proteinExistence type="predicted"/>
<reference evidence="2 3" key="1">
    <citation type="journal article" date="2018" name="IMA Fungus">
        <title>IMA Genome-F 9: Draft genome sequence of Annulohypoxylon stygium, Aspergillus mulundensis, Berkeleyomyces basicola (syn. Thielaviopsis basicola), Ceratocystis smalleyi, two Cercospora beticola strains, Coleophoma cylindrospora, Fusarium fracticaudum, Phialophora cf. hyalina, and Morchella septimelata.</title>
        <authorList>
            <person name="Wingfield B.D."/>
            <person name="Bills G.F."/>
            <person name="Dong Y."/>
            <person name="Huang W."/>
            <person name="Nel W.J."/>
            <person name="Swalarsk-Parry B.S."/>
            <person name="Vaghefi N."/>
            <person name="Wilken P.M."/>
            <person name="An Z."/>
            <person name="de Beer Z.W."/>
            <person name="De Vos L."/>
            <person name="Chen L."/>
            <person name="Duong T.A."/>
            <person name="Gao Y."/>
            <person name="Hammerbacher A."/>
            <person name="Kikkert J.R."/>
            <person name="Li Y."/>
            <person name="Li H."/>
            <person name="Li K."/>
            <person name="Li Q."/>
            <person name="Liu X."/>
            <person name="Ma X."/>
            <person name="Naidoo K."/>
            <person name="Pethybridge S.J."/>
            <person name="Sun J."/>
            <person name="Steenkamp E.T."/>
            <person name="van der Nest M.A."/>
            <person name="van Wyk S."/>
            <person name="Wingfield M.J."/>
            <person name="Xiong C."/>
            <person name="Yue Q."/>
            <person name="Zhang X."/>
        </authorList>
    </citation>
    <scope>NUCLEOTIDE SEQUENCE [LARGE SCALE GENOMIC DNA]</scope>
    <source>
        <strain evidence="2 3">BP5796</strain>
    </source>
</reference>
<keyword evidence="1" id="KW-0472">Membrane</keyword>
<evidence type="ECO:0000313" key="2">
    <source>
        <dbReference type="EMBL" id="RDW56923.1"/>
    </source>
</evidence>
<accession>A0A3D8Q535</accession>
<dbReference type="AlphaFoldDB" id="A0A3D8Q535"/>
<keyword evidence="3" id="KW-1185">Reference proteome</keyword>
<dbReference type="Proteomes" id="UP000256328">
    <property type="component" value="Unassembled WGS sequence"/>
</dbReference>
<evidence type="ECO:0000256" key="1">
    <source>
        <dbReference type="SAM" id="Phobius"/>
    </source>
</evidence>
<feature type="transmembrane region" description="Helical" evidence="1">
    <location>
        <begin position="185"/>
        <end position="206"/>
    </location>
</feature>
<dbReference type="OrthoDB" id="5215637at2759"/>
<keyword evidence="1" id="KW-1133">Transmembrane helix</keyword>
<gene>
    <name evidence="2" type="ORF">BP5796_12990</name>
</gene>
<protein>
    <recommendedName>
        <fullName evidence="4">Mid2 domain-containing protein</fullName>
    </recommendedName>
</protein>
<organism evidence="2 3">
    <name type="scientific">Coleophoma crateriformis</name>
    <dbReference type="NCBI Taxonomy" id="565419"/>
    <lineage>
        <taxon>Eukaryota</taxon>
        <taxon>Fungi</taxon>
        <taxon>Dikarya</taxon>
        <taxon>Ascomycota</taxon>
        <taxon>Pezizomycotina</taxon>
        <taxon>Leotiomycetes</taxon>
        <taxon>Helotiales</taxon>
        <taxon>Dermateaceae</taxon>
        <taxon>Coleophoma</taxon>
    </lineage>
</organism>
<keyword evidence="1" id="KW-0812">Transmembrane</keyword>
<sequence>MTCYDNTGKLASDNVPCNPNAAVSACCGIGSVCVSNLYCYDQFGDNVPGTCTDETWSTGNTPGCPCPPVYVGNGALNFASGVTLCSDGSYCCGQANTDCCVQEKGFSEISYNQPATISSGAAALFTYYAGVHVSTKPVVRSSSSTTSTKSIFPAFSTSSTVTVATSSSTPKTTKSPNGLSDGAKVGIAVGIVLGLIIISVQAFYVFKLRRTRGPSFYQPSKADVSGIRSQFEDGHDQSIPAVHSQEPTDDLVRHDAFRRVTELSGSNQHPYEMHG</sequence>
<dbReference type="EMBL" id="PDLN01000024">
    <property type="protein sequence ID" value="RDW56923.1"/>
    <property type="molecule type" value="Genomic_DNA"/>
</dbReference>
<name>A0A3D8Q535_9HELO</name>
<evidence type="ECO:0008006" key="4">
    <source>
        <dbReference type="Google" id="ProtNLM"/>
    </source>
</evidence>
<evidence type="ECO:0000313" key="3">
    <source>
        <dbReference type="Proteomes" id="UP000256328"/>
    </source>
</evidence>
<comment type="caution">
    <text evidence="2">The sequence shown here is derived from an EMBL/GenBank/DDBJ whole genome shotgun (WGS) entry which is preliminary data.</text>
</comment>